<dbReference type="KEGG" id="mmai:sS8_1893"/>
<gene>
    <name evidence="6" type="ORF">sS8_1893</name>
</gene>
<keyword evidence="1" id="KW-0175">Coiled coil</keyword>
<proteinExistence type="predicted"/>
<evidence type="ECO:0000313" key="7">
    <source>
        <dbReference type="Proteomes" id="UP000266313"/>
    </source>
</evidence>
<feature type="domain" description="Transposase IS66 central" evidence="2">
    <location>
        <begin position="171"/>
        <end position="452"/>
    </location>
</feature>
<evidence type="ECO:0000256" key="1">
    <source>
        <dbReference type="SAM" id="Coils"/>
    </source>
</evidence>
<dbReference type="AlphaFoldDB" id="A0A250KQH5"/>
<dbReference type="InterPro" id="IPR004291">
    <property type="entry name" value="Transposase_IS66_central"/>
</dbReference>
<evidence type="ECO:0008006" key="8">
    <source>
        <dbReference type="Google" id="ProtNLM"/>
    </source>
</evidence>
<feature type="domain" description="Transposase IS66 C-terminal" evidence="5">
    <location>
        <begin position="459"/>
        <end position="496"/>
    </location>
</feature>
<dbReference type="Pfam" id="PF13817">
    <property type="entry name" value="DDE_Tnp_IS66_C"/>
    <property type="match status" value="1"/>
</dbReference>
<evidence type="ECO:0000259" key="3">
    <source>
        <dbReference type="Pfam" id="PF13005"/>
    </source>
</evidence>
<dbReference type="InterPro" id="IPR052344">
    <property type="entry name" value="Transposase-related"/>
</dbReference>
<protein>
    <recommendedName>
        <fullName evidence="8">Transposase IS66</fullName>
    </recommendedName>
</protein>
<organism evidence="6 7">
    <name type="scientific">Methylocaldum marinum</name>
    <dbReference type="NCBI Taxonomy" id="1432792"/>
    <lineage>
        <taxon>Bacteria</taxon>
        <taxon>Pseudomonadati</taxon>
        <taxon>Pseudomonadota</taxon>
        <taxon>Gammaproteobacteria</taxon>
        <taxon>Methylococcales</taxon>
        <taxon>Methylococcaceae</taxon>
        <taxon>Methylocaldum</taxon>
    </lineage>
</organism>
<dbReference type="OrthoDB" id="9800877at2"/>
<feature type="domain" description="Transposase IS66 zinc-finger binding" evidence="3">
    <location>
        <begin position="111"/>
        <end position="154"/>
    </location>
</feature>
<keyword evidence="7" id="KW-1185">Reference proteome</keyword>
<dbReference type="RefSeq" id="WP_119629383.1">
    <property type="nucleotide sequence ID" value="NZ_AP017928.1"/>
</dbReference>
<evidence type="ECO:0000259" key="2">
    <source>
        <dbReference type="Pfam" id="PF03050"/>
    </source>
</evidence>
<dbReference type="NCBIfam" id="NF033517">
    <property type="entry name" value="transpos_IS66"/>
    <property type="match status" value="1"/>
</dbReference>
<name>A0A250KQH5_9GAMM</name>
<dbReference type="Proteomes" id="UP000266313">
    <property type="component" value="Chromosome"/>
</dbReference>
<dbReference type="Pfam" id="PF13005">
    <property type="entry name" value="zf-IS66"/>
    <property type="match status" value="1"/>
</dbReference>
<evidence type="ECO:0000313" key="6">
    <source>
        <dbReference type="EMBL" id="BBA33847.1"/>
    </source>
</evidence>
<dbReference type="EMBL" id="AP017928">
    <property type="protein sequence ID" value="BBA33847.1"/>
    <property type="molecule type" value="Genomic_DNA"/>
</dbReference>
<dbReference type="PANTHER" id="PTHR33678:SF1">
    <property type="entry name" value="BLL1576 PROTEIN"/>
    <property type="match status" value="1"/>
</dbReference>
<dbReference type="Pfam" id="PF13007">
    <property type="entry name" value="LZ_Tnp_IS66"/>
    <property type="match status" value="1"/>
</dbReference>
<dbReference type="Pfam" id="PF03050">
    <property type="entry name" value="DDE_Tnp_IS66"/>
    <property type="match status" value="1"/>
</dbReference>
<accession>A0A250KQH5</accession>
<dbReference type="InterPro" id="IPR024463">
    <property type="entry name" value="Transposase_TnpC_homeodom"/>
</dbReference>
<dbReference type="InterPro" id="IPR039552">
    <property type="entry name" value="IS66_C"/>
</dbReference>
<feature type="coiled-coil region" evidence="1">
    <location>
        <begin position="6"/>
        <end position="40"/>
    </location>
</feature>
<dbReference type="PANTHER" id="PTHR33678">
    <property type="entry name" value="BLL1576 PROTEIN"/>
    <property type="match status" value="1"/>
</dbReference>
<sequence>MAAMNAAALAEENRTLKATLAQREARIERLEFDLAQLKKLLFGARSERLATLPDIDQLPLWDEVPEDAPVASPVAFKTVVVQSPAKNQPKRTALPAHLPREIVVLPLSAQDRQCPACGEERPVIGYESSERLDYVPAQLKVVETRREKCACAKCQGQLTTVPAPPQIIEQGIPLPGLLAHLLMAKYGYHLPLYRIEQIFAHQGVPIARTTLCDWVIQSGWQLQPLVERMLALLKQQPVIFSDDTTVAVQDRGKTRETRFWVYAGHSPPIVVYDHTETRAGKHPKAKLEGYSGYLQADAYAGYDQIFAAGKVLEVACWAHARRKFFEIARQTENGKRISAHEALEYIGRLYAIEREAKEQQLDAEGTRKLRQEQARPILAEFKSWLEDRLRQLAPKTPTAQAIGYALKNWPALERYTEDGRLEIDNNRSERAIRPLTIGRKNWLFLGSPKGGQVAATVFSLIQTCKELDLNPEAYLKDVLTRLPTTKQREIDSLLPHNWKPANV</sequence>
<evidence type="ECO:0000259" key="4">
    <source>
        <dbReference type="Pfam" id="PF13007"/>
    </source>
</evidence>
<evidence type="ECO:0000259" key="5">
    <source>
        <dbReference type="Pfam" id="PF13817"/>
    </source>
</evidence>
<dbReference type="InterPro" id="IPR024474">
    <property type="entry name" value="Znf_dom_IS66"/>
</dbReference>
<reference evidence="6 7" key="1">
    <citation type="submission" date="2016-12" db="EMBL/GenBank/DDBJ databases">
        <title>Genome sequencing of Methylocaldum marinum.</title>
        <authorList>
            <person name="Takeuchi M."/>
            <person name="Kamagata Y."/>
            <person name="Hiraoka S."/>
            <person name="Oshima K."/>
            <person name="Hattori M."/>
            <person name="Iwasaki W."/>
        </authorList>
    </citation>
    <scope>NUCLEOTIDE SEQUENCE [LARGE SCALE GENOMIC DNA]</scope>
    <source>
        <strain evidence="6 7">S8</strain>
    </source>
</reference>
<feature type="domain" description="Transposase TnpC homeodomain" evidence="4">
    <location>
        <begin position="29"/>
        <end position="103"/>
    </location>
</feature>